<organism evidence="1 2">
    <name type="scientific">Elizabethkingia meningoseptica</name>
    <name type="common">Chryseobacterium meningosepticum</name>
    <dbReference type="NCBI Taxonomy" id="238"/>
    <lineage>
        <taxon>Bacteria</taxon>
        <taxon>Pseudomonadati</taxon>
        <taxon>Bacteroidota</taxon>
        <taxon>Flavobacteriia</taxon>
        <taxon>Flavobacteriales</taxon>
        <taxon>Weeksellaceae</taxon>
        <taxon>Elizabethkingia</taxon>
    </lineage>
</organism>
<dbReference type="RefSeq" id="WP_070904820.1">
    <property type="nucleotide sequence ID" value="NZ_CP016378.1"/>
</dbReference>
<dbReference type="Pfam" id="PF13376">
    <property type="entry name" value="OmdA"/>
    <property type="match status" value="1"/>
</dbReference>
<dbReference type="Proteomes" id="UP000188947">
    <property type="component" value="Unassembled WGS sequence"/>
</dbReference>
<dbReference type="OrthoDB" id="2243618at2"/>
<comment type="caution">
    <text evidence="1">The sequence shown here is derived from an EMBL/GenBank/DDBJ whole genome shotgun (WGS) entry which is preliminary data.</text>
</comment>
<dbReference type="InterPro" id="IPR037079">
    <property type="entry name" value="AF2212/PG0164-like_sf"/>
</dbReference>
<dbReference type="Gene3D" id="2.40.30.100">
    <property type="entry name" value="AF2212/PG0164-like"/>
    <property type="match status" value="1"/>
</dbReference>
<reference evidence="1 2" key="1">
    <citation type="submission" date="2016-11" db="EMBL/GenBank/DDBJ databases">
        <title>Genome sequence and comparative genomic analysis of clinical strain Elizabethkingia meningoseptica 61421 PRCM.</title>
        <authorList>
            <person name="Wang M."/>
            <person name="Hu S."/>
            <person name="Cao L."/>
            <person name="Jiang T."/>
            <person name="Zhou Y."/>
            <person name="Ming D."/>
        </authorList>
    </citation>
    <scope>NUCLEOTIDE SEQUENCE [LARGE SCALE GENOMIC DNA]</scope>
    <source>
        <strain evidence="1 2">61421 PRCM</strain>
    </source>
</reference>
<dbReference type="eggNOG" id="COG4430">
    <property type="taxonomic scope" value="Bacteria"/>
</dbReference>
<evidence type="ECO:0000313" key="1">
    <source>
        <dbReference type="EMBL" id="OOH97952.1"/>
    </source>
</evidence>
<protein>
    <recommendedName>
        <fullName evidence="3">DUF1905 domain-containing protein</fullName>
    </recommendedName>
</protein>
<dbReference type="EMBL" id="MPOG01000001">
    <property type="protein sequence ID" value="OOH97952.1"/>
    <property type="molecule type" value="Genomic_DNA"/>
</dbReference>
<evidence type="ECO:0000313" key="2">
    <source>
        <dbReference type="Proteomes" id="UP000188947"/>
    </source>
</evidence>
<dbReference type="InterPro" id="IPR015018">
    <property type="entry name" value="DUF1905"/>
</dbReference>
<dbReference type="SUPFAM" id="SSF141694">
    <property type="entry name" value="AF2212/PG0164-like"/>
    <property type="match status" value="1"/>
</dbReference>
<dbReference type="AlphaFoldDB" id="A0A1T3J777"/>
<proteinExistence type="predicted"/>
<keyword evidence="2" id="KW-1185">Reference proteome</keyword>
<dbReference type="STRING" id="238.BBD35_02705"/>
<gene>
    <name evidence="1" type="ORF">BMF97_01405</name>
</gene>
<sequence length="173" mass="20119">MGTNKTYNFKAELDRIGINPFVFLPAPVLEALLQHEKKYKGKIPVKGSVNTIDYRQTLVKYSGEWRLYINTSMLKNSPKRIGELLDIHIEIDEEERKIEAHPKLLTALEENPAALEIFNQLRPSLRNEIIKYISYLKTEQSVEKNIEKAIQFLLGNERFVGREKPEIKQIKNP</sequence>
<name>A0A1T3J777_ELIME</name>
<accession>A0A1T3J777</accession>
<evidence type="ECO:0008006" key="3">
    <source>
        <dbReference type="Google" id="ProtNLM"/>
    </source>
</evidence>
<dbReference type="Pfam" id="PF08922">
    <property type="entry name" value="DUF1905"/>
    <property type="match status" value="1"/>
</dbReference>